<protein>
    <submittedName>
        <fullName evidence="1">Uncharacterized protein</fullName>
    </submittedName>
</protein>
<proteinExistence type="predicted"/>
<gene>
    <name evidence="1" type="ORF">GSBLH_T00001181001</name>
</gene>
<sequence>MFFDERFVNYGCNKVQYVDLIRHRGYKFYILINSFAMDLVHHDSAYRKTYLDKLRVGTRPIMKIICENFQARVQQVFKTAENQTQICRRNNLYIEL</sequence>
<dbReference type="OrthoDB" id="9974378at2759"/>
<dbReference type="Proteomes" id="UP000008312">
    <property type="component" value="Unassembled WGS sequence"/>
</dbReference>
<accession>D8LXE5</accession>
<dbReference type="AlphaFoldDB" id="D8LXE5"/>
<name>D8LXE5_BLAHO</name>
<dbReference type="InParanoid" id="D8LXE5"/>
<organism evidence="1">
    <name type="scientific">Blastocystis hominis</name>
    <dbReference type="NCBI Taxonomy" id="12968"/>
    <lineage>
        <taxon>Eukaryota</taxon>
        <taxon>Sar</taxon>
        <taxon>Stramenopiles</taxon>
        <taxon>Bigyra</taxon>
        <taxon>Opalozoa</taxon>
        <taxon>Opalinata</taxon>
        <taxon>Blastocystidae</taxon>
        <taxon>Blastocystis</taxon>
    </lineage>
</organism>
<reference evidence="1" key="1">
    <citation type="submission" date="2010-02" db="EMBL/GenBank/DDBJ databases">
        <title>Sequencing and annotation of the Blastocystis hominis genome.</title>
        <authorList>
            <person name="Wincker P."/>
        </authorList>
    </citation>
    <scope>NUCLEOTIDE SEQUENCE</scope>
    <source>
        <strain evidence="1">Singapore isolate B</strain>
    </source>
</reference>
<keyword evidence="2" id="KW-1185">Reference proteome</keyword>
<evidence type="ECO:0000313" key="1">
    <source>
        <dbReference type="EMBL" id="CBK20940.2"/>
    </source>
</evidence>
<dbReference type="GeneID" id="24918457"/>
<evidence type="ECO:0000313" key="2">
    <source>
        <dbReference type="Proteomes" id="UP000008312"/>
    </source>
</evidence>
<dbReference type="EMBL" id="FN668639">
    <property type="protein sequence ID" value="CBK20940.2"/>
    <property type="molecule type" value="Genomic_DNA"/>
</dbReference>
<dbReference type="RefSeq" id="XP_012894988.1">
    <property type="nucleotide sequence ID" value="XM_013039534.1"/>
</dbReference>